<gene>
    <name evidence="1" type="ORF">METZ01_LOCUS447147</name>
</gene>
<sequence>MVYLDRVLTSLLYAPDQVAKRRAGDLAKAHNANAGEFPRP</sequence>
<protein>
    <submittedName>
        <fullName evidence="1">Uncharacterized protein</fullName>
    </submittedName>
</protein>
<accession>A0A382ZFW1</accession>
<reference evidence="1" key="1">
    <citation type="submission" date="2018-05" db="EMBL/GenBank/DDBJ databases">
        <authorList>
            <person name="Lanie J.A."/>
            <person name="Ng W.-L."/>
            <person name="Kazmierczak K.M."/>
            <person name="Andrzejewski T.M."/>
            <person name="Davidsen T.M."/>
            <person name="Wayne K.J."/>
            <person name="Tettelin H."/>
            <person name="Glass J.I."/>
            <person name="Rusch D."/>
            <person name="Podicherti R."/>
            <person name="Tsui H.-C.T."/>
            <person name="Winkler M.E."/>
        </authorList>
    </citation>
    <scope>NUCLEOTIDE SEQUENCE</scope>
</reference>
<evidence type="ECO:0000313" key="1">
    <source>
        <dbReference type="EMBL" id="SVD94293.1"/>
    </source>
</evidence>
<organism evidence="1">
    <name type="scientific">marine metagenome</name>
    <dbReference type="NCBI Taxonomy" id="408172"/>
    <lineage>
        <taxon>unclassified sequences</taxon>
        <taxon>metagenomes</taxon>
        <taxon>ecological metagenomes</taxon>
    </lineage>
</organism>
<proteinExistence type="predicted"/>
<name>A0A382ZFW1_9ZZZZ</name>
<dbReference type="AlphaFoldDB" id="A0A382ZFW1"/>
<dbReference type="EMBL" id="UINC01183504">
    <property type="protein sequence ID" value="SVD94293.1"/>
    <property type="molecule type" value="Genomic_DNA"/>
</dbReference>